<dbReference type="Proteomes" id="UP000023152">
    <property type="component" value="Unassembled WGS sequence"/>
</dbReference>
<sequence>MIIGDKRKFLTALVTLKVKQNLDTMEFTNELTGVALDVSSNSKTVEDARKDPKWTKYIDDAFKKYNNDKEACVSNAQKIQYWRILDGDFSVPKDEMTSTLKLKRSVIHKNHEKAIDSMYEAAEINPIKKNIKKCLGCTCNFSFGGGSLVLNADMLIQKKKPDTFFLEQKPNY</sequence>
<reference evidence="1 2" key="1">
    <citation type="journal article" date="2013" name="Curr. Biol.">
        <title>The Genome of the Foraminiferan Reticulomyxa filosa.</title>
        <authorList>
            <person name="Glockner G."/>
            <person name="Hulsmann N."/>
            <person name="Schleicher M."/>
            <person name="Noegel A.A."/>
            <person name="Eichinger L."/>
            <person name="Gallinger C."/>
            <person name="Pawlowski J."/>
            <person name="Sierra R."/>
            <person name="Euteneuer U."/>
            <person name="Pillet L."/>
            <person name="Moustafa A."/>
            <person name="Platzer M."/>
            <person name="Groth M."/>
            <person name="Szafranski K."/>
            <person name="Schliwa M."/>
        </authorList>
    </citation>
    <scope>NUCLEOTIDE SEQUENCE [LARGE SCALE GENOMIC DNA]</scope>
</reference>
<evidence type="ECO:0000313" key="2">
    <source>
        <dbReference type="Proteomes" id="UP000023152"/>
    </source>
</evidence>
<name>X6MI85_RETFI</name>
<accession>X6MI85</accession>
<protein>
    <submittedName>
        <fullName evidence="1">Uncharacterized protein</fullName>
    </submittedName>
</protein>
<organism evidence="1 2">
    <name type="scientific">Reticulomyxa filosa</name>
    <dbReference type="NCBI Taxonomy" id="46433"/>
    <lineage>
        <taxon>Eukaryota</taxon>
        <taxon>Sar</taxon>
        <taxon>Rhizaria</taxon>
        <taxon>Retaria</taxon>
        <taxon>Foraminifera</taxon>
        <taxon>Monothalamids</taxon>
        <taxon>Reticulomyxidae</taxon>
        <taxon>Reticulomyxa</taxon>
    </lineage>
</organism>
<keyword evidence="2" id="KW-1185">Reference proteome</keyword>
<dbReference type="EMBL" id="ASPP01020792">
    <property type="protein sequence ID" value="ETO13147.1"/>
    <property type="molecule type" value="Genomic_DNA"/>
</dbReference>
<dbReference type="OMA" id="IQYWRIL"/>
<proteinExistence type="predicted"/>
<dbReference type="OrthoDB" id="3633556at2759"/>
<evidence type="ECO:0000313" key="1">
    <source>
        <dbReference type="EMBL" id="ETO13147.1"/>
    </source>
</evidence>
<comment type="caution">
    <text evidence="1">The sequence shown here is derived from an EMBL/GenBank/DDBJ whole genome shotgun (WGS) entry which is preliminary data.</text>
</comment>
<gene>
    <name evidence="1" type="ORF">RFI_24228</name>
</gene>
<dbReference type="AlphaFoldDB" id="X6MI85"/>